<protein>
    <submittedName>
        <fullName evidence="1">Uncharacterized protein</fullName>
    </submittedName>
</protein>
<evidence type="ECO:0000313" key="1">
    <source>
        <dbReference type="EMBL" id="GAH64516.1"/>
    </source>
</evidence>
<gene>
    <name evidence="1" type="ORF">S03H2_52245</name>
</gene>
<organism evidence="1">
    <name type="scientific">marine sediment metagenome</name>
    <dbReference type="NCBI Taxonomy" id="412755"/>
    <lineage>
        <taxon>unclassified sequences</taxon>
        <taxon>metagenomes</taxon>
        <taxon>ecological metagenomes</taxon>
    </lineage>
</organism>
<accession>X1H2Z1</accession>
<dbReference type="EMBL" id="BARU01033187">
    <property type="protein sequence ID" value="GAH64516.1"/>
    <property type="molecule type" value="Genomic_DNA"/>
</dbReference>
<name>X1H2Z1_9ZZZZ</name>
<comment type="caution">
    <text evidence="1">The sequence shown here is derived from an EMBL/GenBank/DDBJ whole genome shotgun (WGS) entry which is preliminary data.</text>
</comment>
<reference evidence="1" key="1">
    <citation type="journal article" date="2014" name="Front. Microbiol.">
        <title>High frequency of phylogenetically diverse reductive dehalogenase-homologous genes in deep subseafloor sedimentary metagenomes.</title>
        <authorList>
            <person name="Kawai M."/>
            <person name="Futagami T."/>
            <person name="Toyoda A."/>
            <person name="Takaki Y."/>
            <person name="Nishi S."/>
            <person name="Hori S."/>
            <person name="Arai W."/>
            <person name="Tsubouchi T."/>
            <person name="Morono Y."/>
            <person name="Uchiyama I."/>
            <person name="Ito T."/>
            <person name="Fujiyama A."/>
            <person name="Inagaki F."/>
            <person name="Takami H."/>
        </authorList>
    </citation>
    <scope>NUCLEOTIDE SEQUENCE</scope>
    <source>
        <strain evidence="1">Expedition CK06-06</strain>
    </source>
</reference>
<sequence length="69" mass="8012">MPKTGIQGVTVNLKLKDEGFKKQLAALREYLENFGDLHKDLGRRLRMLSHQAERVDELFEIKTGTNREK</sequence>
<dbReference type="AlphaFoldDB" id="X1H2Z1"/>
<proteinExistence type="predicted"/>